<gene>
    <name evidence="1" type="ORF">I9080_001997</name>
</gene>
<dbReference type="AlphaFoldDB" id="A0A8H9UX82"/>
<name>A0A8H9UX82_CLOPF</name>
<reference evidence="1" key="2">
    <citation type="submission" date="2020-07" db="EMBL/GenBank/DDBJ databases">
        <authorList>
            <consortium name="NCBI Pathogen Detection Project"/>
        </authorList>
    </citation>
    <scope>NUCLEOTIDE SEQUENCE</scope>
    <source>
        <strain evidence="1">C8</strain>
    </source>
</reference>
<dbReference type="Proteomes" id="UP000859547">
    <property type="component" value="Unassembled WGS sequence"/>
</dbReference>
<dbReference type="EMBL" id="DACTCB010000009">
    <property type="protein sequence ID" value="HAT4308192.1"/>
    <property type="molecule type" value="Genomic_DNA"/>
</dbReference>
<evidence type="ECO:0000313" key="1">
    <source>
        <dbReference type="EMBL" id="HAT4308192.1"/>
    </source>
</evidence>
<sequence>MGEKLYGEEAHSNVAILGRCMVTLRVFYILENIKPAEYGGIQLTDIILELMK</sequence>
<reference evidence="1" key="1">
    <citation type="journal article" date="2018" name="Genome Biol.">
        <title>SKESA: strategic k-mer extension for scrupulous assemblies.</title>
        <authorList>
            <person name="Souvorov A."/>
            <person name="Agarwala R."/>
            <person name="Lipman D.J."/>
        </authorList>
    </citation>
    <scope>NUCLEOTIDE SEQUENCE</scope>
    <source>
        <strain evidence="1">C8</strain>
    </source>
</reference>
<accession>A0A8H9UX82</accession>
<organism evidence="1">
    <name type="scientific">Clostridium perfringens</name>
    <dbReference type="NCBI Taxonomy" id="1502"/>
    <lineage>
        <taxon>Bacteria</taxon>
        <taxon>Bacillati</taxon>
        <taxon>Bacillota</taxon>
        <taxon>Clostridia</taxon>
        <taxon>Eubacteriales</taxon>
        <taxon>Clostridiaceae</taxon>
        <taxon>Clostridium</taxon>
    </lineage>
</organism>
<protein>
    <submittedName>
        <fullName evidence="1">Uncharacterized protein</fullName>
    </submittedName>
</protein>
<proteinExistence type="predicted"/>
<comment type="caution">
    <text evidence="1">The sequence shown here is derived from an EMBL/GenBank/DDBJ whole genome shotgun (WGS) entry which is preliminary data.</text>
</comment>